<dbReference type="RefSeq" id="WP_208831858.1">
    <property type="nucleotide sequence ID" value="NZ_CP072110.1"/>
</dbReference>
<dbReference type="PANTHER" id="PTHR43174">
    <property type="entry name" value="UDP-N-ACETYLGLUCOSAMINE 2-EPIMERASE"/>
    <property type="match status" value="1"/>
</dbReference>
<dbReference type="Proteomes" id="UP000682739">
    <property type="component" value="Chromosome"/>
</dbReference>
<gene>
    <name evidence="2" type="primary">neuC</name>
    <name evidence="2" type="ORF">J1N51_14000</name>
</gene>
<reference evidence="2" key="1">
    <citation type="submission" date="2021-03" db="EMBL/GenBank/DDBJ databases">
        <title>Description of Psychrosphaera ytuae sp. nov. isolated from deep sea sediment of South China Sea.</title>
        <authorList>
            <person name="Zhang J."/>
            <person name="Xu X.-D."/>
        </authorList>
    </citation>
    <scope>NUCLEOTIDE SEQUENCE</scope>
    <source>
        <strain evidence="2">MTZ26</strain>
    </source>
</reference>
<dbReference type="InterPro" id="IPR029767">
    <property type="entry name" value="WecB-like"/>
</dbReference>
<dbReference type="PANTHER" id="PTHR43174:SF3">
    <property type="entry name" value="UDP-N-ACETYLGLUCOSAMINE 2-EPIMERASE"/>
    <property type="match status" value="1"/>
</dbReference>
<dbReference type="NCBIfam" id="TIGR03568">
    <property type="entry name" value="NeuC_NnaA"/>
    <property type="match status" value="1"/>
</dbReference>
<dbReference type="GO" id="GO:0004553">
    <property type="term" value="F:hydrolase activity, hydrolyzing O-glycosyl compounds"/>
    <property type="evidence" value="ECO:0007669"/>
    <property type="project" value="InterPro"/>
</dbReference>
<dbReference type="InterPro" id="IPR003331">
    <property type="entry name" value="UDP_GlcNAc_Epimerase_2_dom"/>
</dbReference>
<dbReference type="InterPro" id="IPR020004">
    <property type="entry name" value="UDP-GlcNAc_Epase"/>
</dbReference>
<keyword evidence="2" id="KW-0378">Hydrolase</keyword>
<accession>A0A975DBH2</accession>
<dbReference type="EMBL" id="CP072110">
    <property type="protein sequence ID" value="QTH63803.1"/>
    <property type="molecule type" value="Genomic_DNA"/>
</dbReference>
<keyword evidence="3" id="KW-1185">Reference proteome</keyword>
<organism evidence="2 3">
    <name type="scientific">Psychrosphaera ytuae</name>
    <dbReference type="NCBI Taxonomy" id="2820710"/>
    <lineage>
        <taxon>Bacteria</taxon>
        <taxon>Pseudomonadati</taxon>
        <taxon>Pseudomonadota</taxon>
        <taxon>Gammaproteobacteria</taxon>
        <taxon>Alteromonadales</taxon>
        <taxon>Pseudoalteromonadaceae</taxon>
        <taxon>Psychrosphaera</taxon>
    </lineage>
</organism>
<sequence>MSTKRLLIITGTRADYGILTPVINRLLTLSEFTTELLVTGSHLVKSMGYTLNEVVANGHPIAATVDILDDSQSKYGMAKATGRAVTLFTDEFGKINPDLVLVLGDRFESFAAAQTAVLMNIPVAHIHGGETSEGAVDDYLRHAMTKLSDLHFCATQTFKQRIEAMGEQPSRVFCVGAPGLDNILHLERMSKAELFESIDAPRLFSNIPASKLGLVTFHPATRETQQQDPKILVDWLSAQSDMGFIITAANADDGGEALNESFRALAQQQPERFVFIPSLGLKRYLSALSHVGVVIGNSSSGLIEVPSFGIPTINIGQRQQGRLKPDSVIDCNMDKASLDSALAHCQNDVFRQQCQALVNPYGTGNAADNIADALLQLDWSQLGQKQFYDKP</sequence>
<evidence type="ECO:0000259" key="1">
    <source>
        <dbReference type="Pfam" id="PF02350"/>
    </source>
</evidence>
<dbReference type="KEGG" id="psym:J1N51_14000"/>
<dbReference type="Gene3D" id="3.40.50.2000">
    <property type="entry name" value="Glycogen Phosphorylase B"/>
    <property type="match status" value="2"/>
</dbReference>
<feature type="domain" description="UDP-N-acetylglucosamine 2-epimerase" evidence="1">
    <location>
        <begin position="30"/>
        <end position="374"/>
    </location>
</feature>
<dbReference type="AlphaFoldDB" id="A0A975DBH2"/>
<evidence type="ECO:0000313" key="3">
    <source>
        <dbReference type="Proteomes" id="UP000682739"/>
    </source>
</evidence>
<protein>
    <submittedName>
        <fullName evidence="2">UDP-N-acetylglucosamine 2-epimerase (Hydrolyzing)</fullName>
        <ecNumber evidence="2">3.2.1.183</ecNumber>
    </submittedName>
</protein>
<dbReference type="EC" id="3.2.1.183" evidence="2"/>
<keyword evidence="2" id="KW-0326">Glycosidase</keyword>
<dbReference type="SUPFAM" id="SSF53756">
    <property type="entry name" value="UDP-Glycosyltransferase/glycogen phosphorylase"/>
    <property type="match status" value="1"/>
</dbReference>
<proteinExistence type="predicted"/>
<name>A0A975DBH2_9GAMM</name>
<dbReference type="CDD" id="cd03786">
    <property type="entry name" value="GTB_UDP-GlcNAc_2-Epimerase"/>
    <property type="match status" value="1"/>
</dbReference>
<dbReference type="Pfam" id="PF02350">
    <property type="entry name" value="Epimerase_2"/>
    <property type="match status" value="1"/>
</dbReference>
<dbReference type="GO" id="GO:0006047">
    <property type="term" value="P:UDP-N-acetylglucosamine metabolic process"/>
    <property type="evidence" value="ECO:0007669"/>
    <property type="project" value="InterPro"/>
</dbReference>
<evidence type="ECO:0000313" key="2">
    <source>
        <dbReference type="EMBL" id="QTH63803.1"/>
    </source>
</evidence>